<dbReference type="PANTHER" id="PTHR32247">
    <property type="entry name" value="DIABLO HOMOLOG, MITOCHONDRIAL"/>
    <property type="match status" value="1"/>
</dbReference>
<evidence type="ECO:0000313" key="9">
    <source>
        <dbReference type="Proteomes" id="UP000289886"/>
    </source>
</evidence>
<evidence type="ECO:0000256" key="4">
    <source>
        <dbReference type="ARBA" id="ARBA00023128"/>
    </source>
</evidence>
<keyword evidence="2" id="KW-0053">Apoptosis</keyword>
<dbReference type="FunFam" id="1.20.58.70:FF:000012">
    <property type="entry name" value="diablo homolog, mitochondrial isoform X1"/>
    <property type="match status" value="1"/>
</dbReference>
<organism evidence="8 9">
    <name type="scientific">Acipenser ruthenus</name>
    <name type="common">Sterlet sturgeon</name>
    <dbReference type="NCBI Taxonomy" id="7906"/>
    <lineage>
        <taxon>Eukaryota</taxon>
        <taxon>Metazoa</taxon>
        <taxon>Chordata</taxon>
        <taxon>Craniata</taxon>
        <taxon>Vertebrata</taxon>
        <taxon>Euteleostomi</taxon>
        <taxon>Actinopterygii</taxon>
        <taxon>Chondrostei</taxon>
        <taxon>Acipenseriformes</taxon>
        <taxon>Acipenseridae</taxon>
        <taxon>Acipenser</taxon>
    </lineage>
</organism>
<dbReference type="GO" id="GO:0005739">
    <property type="term" value="C:mitochondrion"/>
    <property type="evidence" value="ECO:0007669"/>
    <property type="project" value="UniProtKB-SubCell"/>
</dbReference>
<evidence type="ECO:0000256" key="2">
    <source>
        <dbReference type="ARBA" id="ARBA00022703"/>
    </source>
</evidence>
<evidence type="ECO:0000256" key="6">
    <source>
        <dbReference type="ARBA" id="ARBA00046319"/>
    </source>
</evidence>
<feature type="compositionally biased region" description="Low complexity" evidence="7">
    <location>
        <begin position="255"/>
        <end position="266"/>
    </location>
</feature>
<dbReference type="InterPro" id="IPR015142">
    <property type="entry name" value="Smac_DIABLO"/>
</dbReference>
<comment type="similarity">
    <text evidence="6">Belongs to the Smac/DIABLO protein family.</text>
</comment>
<keyword evidence="9" id="KW-1185">Reference proteome</keyword>
<evidence type="ECO:0000256" key="5">
    <source>
        <dbReference type="ARBA" id="ARBA00033049"/>
    </source>
</evidence>
<dbReference type="GO" id="GO:0051402">
    <property type="term" value="P:neuron apoptotic process"/>
    <property type="evidence" value="ECO:0007669"/>
    <property type="project" value="TreeGrafter"/>
</dbReference>
<comment type="caution">
    <text evidence="8">The sequence shown here is derived from an EMBL/GenBank/DDBJ whole genome shotgun (WGS) entry which is preliminary data.</text>
</comment>
<evidence type="ECO:0000256" key="1">
    <source>
        <dbReference type="ARBA" id="ARBA00004173"/>
    </source>
</evidence>
<keyword evidence="3" id="KW-0809">Transit peptide</keyword>
<dbReference type="SUPFAM" id="SSF46984">
    <property type="entry name" value="Smac/diablo"/>
    <property type="match status" value="2"/>
</dbReference>
<dbReference type="Gene3D" id="1.20.58.70">
    <property type="match status" value="2"/>
</dbReference>
<dbReference type="EMBL" id="SCEB01004343">
    <property type="protein sequence ID" value="RXM93617.1"/>
    <property type="molecule type" value="Genomic_DNA"/>
</dbReference>
<proteinExistence type="inferred from homology"/>
<evidence type="ECO:0000313" key="8">
    <source>
        <dbReference type="EMBL" id="RXM93617.1"/>
    </source>
</evidence>
<accession>A0A444UZL5</accession>
<dbReference type="Pfam" id="PF09057">
    <property type="entry name" value="Smac_DIABLO"/>
    <property type="match status" value="2"/>
</dbReference>
<evidence type="ECO:0000256" key="7">
    <source>
        <dbReference type="SAM" id="MobiDB-lite"/>
    </source>
</evidence>
<reference evidence="8 9" key="1">
    <citation type="submission" date="2019-01" db="EMBL/GenBank/DDBJ databases">
        <title>Draft Genome and Complete Hox-Cluster Characterization of the Sterlet Sturgeon (Acipenser ruthenus).</title>
        <authorList>
            <person name="Wei Q."/>
        </authorList>
    </citation>
    <scope>NUCLEOTIDE SEQUENCE [LARGE SCALE GENOMIC DNA]</scope>
    <source>
        <strain evidence="8">WHYD16114868_AA</strain>
        <tissue evidence="8">Blood</tissue>
    </source>
</reference>
<dbReference type="Proteomes" id="UP000289886">
    <property type="component" value="Unassembled WGS sequence"/>
</dbReference>
<protein>
    <recommendedName>
        <fullName evidence="5">Direct IAP-binding protein with low pI</fullName>
    </recommendedName>
</protein>
<dbReference type="PANTHER" id="PTHR32247:SF3">
    <property type="entry name" value="DIABLO IAP-BINDING MITOCHONDRIAL PROTEIN"/>
    <property type="match status" value="1"/>
</dbReference>
<dbReference type="GO" id="GO:0043065">
    <property type="term" value="P:positive regulation of apoptotic process"/>
    <property type="evidence" value="ECO:0007669"/>
    <property type="project" value="UniProtKB-ARBA"/>
</dbReference>
<feature type="region of interest" description="Disordered" evidence="7">
    <location>
        <begin position="254"/>
        <end position="280"/>
    </location>
</feature>
<evidence type="ECO:0000256" key="3">
    <source>
        <dbReference type="ARBA" id="ARBA00022946"/>
    </source>
</evidence>
<comment type="subcellular location">
    <subcellularLocation>
        <location evidence="1">Mitochondrion</location>
    </subcellularLocation>
</comment>
<gene>
    <name evidence="8" type="ORF">EOD39_18886</name>
</gene>
<dbReference type="InterPro" id="IPR009062">
    <property type="entry name" value="Smac/DIABLO-like_sf"/>
</dbReference>
<keyword evidence="4" id="KW-0496">Mitochondrion</keyword>
<dbReference type="GO" id="GO:0008631">
    <property type="term" value="P:intrinsic apoptotic signaling pathway in response to oxidative stress"/>
    <property type="evidence" value="ECO:0007669"/>
    <property type="project" value="TreeGrafter"/>
</dbReference>
<name>A0A444UZL5_ACIRT</name>
<sequence>MWFHEEILVEMELVKWLSSFLLNSSRQKVVSRDRVPFLFRCNYSKLALGVGTGLCAVPFSKKSEDLTHEALIKRAVSLVTNSANTYLSQTTLALVDTLTEYTKALYTLISIQKRYVGLIGKMNPNEEDAIWQLVIRSRVEVNEKQEDCKRFESNWMNAVNLSERAAEAAYVAGMYSKQVNEKQEDCKRFESNWMNAVNLSERAAEAAYVAGADQASVFARSHLQMSQTQVEEARQLSLKAERMLAEVQADEIRRTAQQAQTSESAAGLEEEIPDAYLRED</sequence>
<dbReference type="AlphaFoldDB" id="A0A444UZL5"/>